<feature type="transmembrane region" description="Helical" evidence="7">
    <location>
        <begin position="141"/>
        <end position="161"/>
    </location>
</feature>
<feature type="transmembrane region" description="Helical" evidence="7">
    <location>
        <begin position="498"/>
        <end position="518"/>
    </location>
</feature>
<sequence length="683" mass="73462">MFSMPKISASSLQFAFNTFLAAILALYLAMSIDLPRPYWAMMTVYIVSHPLAAAVRSKAIYRFLGTLLGAVGAVLLIPALVQAPVLLSLAMSLWVGICLTISVMDRSPRAYVLMLAGYTIALIGFPAVTEPTGIFDVAVNRVQEILLGIVCATLVHSLLFPRPVGETLRARIGGWLGEADAWALDLLRQGAGSPVEDSAVERDRVRLAGAASDIQLMAVHLPFDTSNLRETTAVVSLLRDRLLILIPVLSSLSDRIAAMRRVDPELDPEIRSLLGELADWVESGAGLAAARPLLARLESMAEATDAHDWHRATRLALIVRLGDLVKALGEGHALLAHLHAPDGPLPRPLGEQVAVAVDRPLHRDPELALLSGAAAFISIMLVCLVWIGSGWEDGKWSAMTAAITCSLFAAMDDPVPAIRAFGVYLLVSLLLAGLYLFVVMPAIGSFPMLALALAPMLLGIGVMIPDPRFAFPALSTILNVVNMLVIQDHSTADFGRFLNIGLSQFFGVFAAVFVTRSLRSMSAEVSARRLLRQTWRHLARLASGREEGTAMDFASRMLDRLGLLAPKLASAGNTDLKGVDILRELRVGMDVAALRGLRLPESAARDLDHLLDAVGERYRRLWLDGRAADEGSLLDRFDRLLERSAHGTSGGLGTRGVSALVGLRRNLFPDACNAPLVHAGGAS</sequence>
<feature type="transmembrane region" description="Helical" evidence="7">
    <location>
        <begin position="469"/>
        <end position="486"/>
    </location>
</feature>
<reference evidence="8 9" key="1">
    <citation type="submission" date="2012-11" db="EMBL/GenBank/DDBJ databases">
        <title>Genome assembly of Thiorhodococcus sp. AK35.</title>
        <authorList>
            <person name="Nupur N."/>
            <person name="Khatri I."/>
            <person name="Subramanian S."/>
            <person name="Pinnaka A."/>
        </authorList>
    </citation>
    <scope>NUCLEOTIDE SEQUENCE [LARGE SCALE GENOMIC DNA]</scope>
    <source>
        <strain evidence="8 9">AK35</strain>
    </source>
</reference>
<keyword evidence="9" id="KW-1185">Reference proteome</keyword>
<evidence type="ECO:0000313" key="9">
    <source>
        <dbReference type="Proteomes" id="UP000019460"/>
    </source>
</evidence>
<dbReference type="GO" id="GO:0005886">
    <property type="term" value="C:plasma membrane"/>
    <property type="evidence" value="ECO:0007669"/>
    <property type="project" value="UniProtKB-SubCell"/>
</dbReference>
<dbReference type="Proteomes" id="UP000019460">
    <property type="component" value="Unassembled WGS sequence"/>
</dbReference>
<keyword evidence="6 7" id="KW-0472">Membrane</keyword>
<dbReference type="PANTHER" id="PTHR30509">
    <property type="entry name" value="P-HYDROXYBENZOIC ACID EFFLUX PUMP SUBUNIT-RELATED"/>
    <property type="match status" value="1"/>
</dbReference>
<comment type="caution">
    <text evidence="8">The sequence shown here is derived from an EMBL/GenBank/DDBJ whole genome shotgun (WGS) entry which is preliminary data.</text>
</comment>
<dbReference type="eggNOG" id="COG1289">
    <property type="taxonomic scope" value="Bacteria"/>
</dbReference>
<proteinExistence type="predicted"/>
<feature type="transmembrane region" description="Helical" evidence="7">
    <location>
        <begin position="423"/>
        <end position="440"/>
    </location>
</feature>
<dbReference type="PATRIC" id="fig|1249627.3.peg.4042"/>
<feature type="transmembrane region" description="Helical" evidence="7">
    <location>
        <begin position="110"/>
        <end position="129"/>
    </location>
</feature>
<name>W9V161_9GAMM</name>
<protein>
    <submittedName>
        <fullName evidence="8">Putative membrane protein</fullName>
    </submittedName>
</protein>
<comment type="subcellular location">
    <subcellularLocation>
        <location evidence="1">Cell membrane</location>
        <topology evidence="1">Multi-pass membrane protein</topology>
    </subcellularLocation>
</comment>
<feature type="transmembrane region" description="Helical" evidence="7">
    <location>
        <begin position="12"/>
        <end position="32"/>
    </location>
</feature>
<evidence type="ECO:0000256" key="1">
    <source>
        <dbReference type="ARBA" id="ARBA00004651"/>
    </source>
</evidence>
<feature type="transmembrane region" description="Helical" evidence="7">
    <location>
        <begin position="60"/>
        <end position="79"/>
    </location>
</feature>
<keyword evidence="3" id="KW-1003">Cell membrane</keyword>
<dbReference type="AlphaFoldDB" id="W9V161"/>
<feature type="transmembrane region" description="Helical" evidence="7">
    <location>
        <begin position="367"/>
        <end position="388"/>
    </location>
</feature>
<evidence type="ECO:0000256" key="4">
    <source>
        <dbReference type="ARBA" id="ARBA00022692"/>
    </source>
</evidence>
<dbReference type="PANTHER" id="PTHR30509:SF9">
    <property type="entry name" value="MULTIDRUG RESISTANCE PROTEIN MDTO"/>
    <property type="match status" value="1"/>
</dbReference>
<evidence type="ECO:0000256" key="5">
    <source>
        <dbReference type="ARBA" id="ARBA00022989"/>
    </source>
</evidence>
<evidence type="ECO:0000256" key="7">
    <source>
        <dbReference type="SAM" id="Phobius"/>
    </source>
</evidence>
<dbReference type="EMBL" id="AONC01000079">
    <property type="protein sequence ID" value="EXJ13218.1"/>
    <property type="molecule type" value="Genomic_DNA"/>
</dbReference>
<evidence type="ECO:0000256" key="6">
    <source>
        <dbReference type="ARBA" id="ARBA00023136"/>
    </source>
</evidence>
<dbReference type="STRING" id="1249627.D779_3965"/>
<dbReference type="GO" id="GO:0022857">
    <property type="term" value="F:transmembrane transporter activity"/>
    <property type="evidence" value="ECO:0007669"/>
    <property type="project" value="InterPro"/>
</dbReference>
<keyword evidence="2" id="KW-0813">Transport</keyword>
<dbReference type="InterPro" id="IPR006726">
    <property type="entry name" value="PHBA_efflux_AaeB/fusaric-R"/>
</dbReference>
<gene>
    <name evidence="8" type="ORF">D779_3965</name>
</gene>
<evidence type="ECO:0000313" key="8">
    <source>
        <dbReference type="EMBL" id="EXJ13218.1"/>
    </source>
</evidence>
<evidence type="ECO:0000256" key="3">
    <source>
        <dbReference type="ARBA" id="ARBA00022475"/>
    </source>
</evidence>
<feature type="transmembrane region" description="Helical" evidence="7">
    <location>
        <begin position="446"/>
        <end position="464"/>
    </location>
</feature>
<feature type="transmembrane region" description="Helical" evidence="7">
    <location>
        <begin position="85"/>
        <end position="103"/>
    </location>
</feature>
<keyword evidence="5 7" id="KW-1133">Transmembrane helix</keyword>
<keyword evidence="4 7" id="KW-0812">Transmembrane</keyword>
<accession>W9V161</accession>
<evidence type="ECO:0000256" key="2">
    <source>
        <dbReference type="ARBA" id="ARBA00022448"/>
    </source>
</evidence>
<organism evidence="8 9">
    <name type="scientific">Imhoffiella purpurea</name>
    <dbReference type="NCBI Taxonomy" id="1249627"/>
    <lineage>
        <taxon>Bacteria</taxon>
        <taxon>Pseudomonadati</taxon>
        <taxon>Pseudomonadota</taxon>
        <taxon>Gammaproteobacteria</taxon>
        <taxon>Chromatiales</taxon>
        <taxon>Chromatiaceae</taxon>
        <taxon>Imhoffiella</taxon>
    </lineage>
</organism>
<dbReference type="Pfam" id="PF04632">
    <property type="entry name" value="FUSC"/>
    <property type="match status" value="1"/>
</dbReference>